<feature type="transmembrane region" description="Helical" evidence="6">
    <location>
        <begin position="279"/>
        <end position="300"/>
    </location>
</feature>
<dbReference type="InterPro" id="IPR036259">
    <property type="entry name" value="MFS_trans_sf"/>
</dbReference>
<feature type="transmembrane region" description="Helical" evidence="6">
    <location>
        <begin position="306"/>
        <end position="329"/>
    </location>
</feature>
<sequence length="645" mass="70010">MFGRASWCESLGPVNPLPSVEKTVNSAGRARSYSSIASSGSLYTSSTSRDSGLVADFLYDEEETLYVQSVIRSMSSESSNEIPPAATGASRKDSELSGIETAPPTVKSRLLHPHRPTAPVPWVVSDSQDEHHSAHQYYGSMGDSPSNDYSSSEYTVNTVPSGGTNGQDDGSIQKLPFMLISLIVMCVGISSKFHSTLVDQYVYQQYADMIIGSKTHTASNPCFHGPAINSSHTQLVRHVQEMTSEQLLRLDLTLYGLGIPACIILGILSRYIGRKLQLFIPLLGYTLKNAGLVVLVYFKLNLDWLYLPYTVEGICGNYVGILLGVFLYASDISGRNRSRTVAMVIMEGVKGGVTAALNVVVGELIENTGFKLPAWLSLAGSVAALLLIFTLPNRKPQMAPLSARRASVRNVNIQGDDTRGTKSSCFSIFLFPDGTFHNSRVKKMLKAAFIAAFFLMTAALGLTKIKSLYLMDEPICWSSSTIGWFSFGGDLSSNSFTVFIGPLLLRCLPGMTLGVLGMLSSTGGALFLATATKGFQLIFQPAVDVGRQVPMGIIRGELSRLIGPQGQGTLFACIAVMESFCFALGATFLYVYNATLGFYKGTVAILAALFYFTGACSLIYFQRVWRQYYEDSTNMTITEDADGDR</sequence>
<reference evidence="7 8" key="1">
    <citation type="journal article" date="2021" name="Elife">
        <title>Chloroplast acquisition without the gene transfer in kleptoplastic sea slugs, Plakobranchus ocellatus.</title>
        <authorList>
            <person name="Maeda T."/>
            <person name="Takahashi S."/>
            <person name="Yoshida T."/>
            <person name="Shimamura S."/>
            <person name="Takaki Y."/>
            <person name="Nagai Y."/>
            <person name="Toyoda A."/>
            <person name="Suzuki Y."/>
            <person name="Arimoto A."/>
            <person name="Ishii H."/>
            <person name="Satoh N."/>
            <person name="Nishiyama T."/>
            <person name="Hasebe M."/>
            <person name="Maruyama T."/>
            <person name="Minagawa J."/>
            <person name="Obokata J."/>
            <person name="Shigenobu S."/>
        </authorList>
    </citation>
    <scope>NUCLEOTIDE SEQUENCE [LARGE SCALE GENOMIC DNA]</scope>
</reference>
<feature type="transmembrane region" description="Helical" evidence="6">
    <location>
        <begin position="341"/>
        <end position="360"/>
    </location>
</feature>
<evidence type="ECO:0000256" key="2">
    <source>
        <dbReference type="ARBA" id="ARBA00022692"/>
    </source>
</evidence>
<evidence type="ECO:0000256" key="3">
    <source>
        <dbReference type="ARBA" id="ARBA00022989"/>
    </source>
</evidence>
<evidence type="ECO:0000256" key="4">
    <source>
        <dbReference type="ARBA" id="ARBA00023136"/>
    </source>
</evidence>
<feature type="transmembrane region" description="Helical" evidence="6">
    <location>
        <begin position="252"/>
        <end position="272"/>
    </location>
</feature>
<evidence type="ECO:0000256" key="6">
    <source>
        <dbReference type="SAM" id="Phobius"/>
    </source>
</evidence>
<feature type="transmembrane region" description="Helical" evidence="6">
    <location>
        <begin position="447"/>
        <end position="465"/>
    </location>
</feature>
<dbReference type="GO" id="GO:0016020">
    <property type="term" value="C:membrane"/>
    <property type="evidence" value="ECO:0007669"/>
    <property type="project" value="UniProtKB-SubCell"/>
</dbReference>
<dbReference type="Proteomes" id="UP000735302">
    <property type="component" value="Unassembled WGS sequence"/>
</dbReference>
<organism evidence="7 8">
    <name type="scientific">Plakobranchus ocellatus</name>
    <dbReference type="NCBI Taxonomy" id="259542"/>
    <lineage>
        <taxon>Eukaryota</taxon>
        <taxon>Metazoa</taxon>
        <taxon>Spiralia</taxon>
        <taxon>Lophotrochozoa</taxon>
        <taxon>Mollusca</taxon>
        <taxon>Gastropoda</taxon>
        <taxon>Heterobranchia</taxon>
        <taxon>Euthyneura</taxon>
        <taxon>Panpulmonata</taxon>
        <taxon>Sacoglossa</taxon>
        <taxon>Placobranchoidea</taxon>
        <taxon>Plakobranchidae</taxon>
        <taxon>Plakobranchus</taxon>
    </lineage>
</organism>
<comment type="subcellular location">
    <subcellularLocation>
        <location evidence="1">Membrane</location>
        <topology evidence="1">Multi-pass membrane protein</topology>
    </subcellularLocation>
</comment>
<feature type="transmembrane region" description="Helical" evidence="6">
    <location>
        <begin position="598"/>
        <end position="621"/>
    </location>
</feature>
<gene>
    <name evidence="7" type="ORF">PoB_003809100</name>
</gene>
<keyword evidence="3 6" id="KW-1133">Transmembrane helix</keyword>
<evidence type="ECO:0000313" key="8">
    <source>
        <dbReference type="Proteomes" id="UP000735302"/>
    </source>
</evidence>
<name>A0AAV4ATZ0_9GAST</name>
<protein>
    <submittedName>
        <fullName evidence="7">Solute carrier family 46 member 3-like</fullName>
    </submittedName>
</protein>
<evidence type="ECO:0000256" key="5">
    <source>
        <dbReference type="SAM" id="MobiDB-lite"/>
    </source>
</evidence>
<feature type="transmembrane region" description="Helical" evidence="6">
    <location>
        <begin position="503"/>
        <end position="529"/>
    </location>
</feature>
<dbReference type="Gene3D" id="1.20.1250.20">
    <property type="entry name" value="MFS general substrate transporter like domains"/>
    <property type="match status" value="1"/>
</dbReference>
<feature type="transmembrane region" description="Helical" evidence="6">
    <location>
        <begin position="570"/>
        <end position="592"/>
    </location>
</feature>
<dbReference type="GO" id="GO:0022857">
    <property type="term" value="F:transmembrane transporter activity"/>
    <property type="evidence" value="ECO:0007669"/>
    <property type="project" value="TreeGrafter"/>
</dbReference>
<feature type="region of interest" description="Disordered" evidence="5">
    <location>
        <begin position="74"/>
        <end position="99"/>
    </location>
</feature>
<keyword evidence="8" id="KW-1185">Reference proteome</keyword>
<dbReference type="AlphaFoldDB" id="A0AAV4ATZ0"/>
<proteinExistence type="predicted"/>
<dbReference type="PANTHER" id="PTHR23507">
    <property type="entry name" value="ZGC:174356"/>
    <property type="match status" value="1"/>
</dbReference>
<dbReference type="EMBL" id="BLXT01004325">
    <property type="protein sequence ID" value="GFO11586.1"/>
    <property type="molecule type" value="Genomic_DNA"/>
</dbReference>
<evidence type="ECO:0000256" key="1">
    <source>
        <dbReference type="ARBA" id="ARBA00004141"/>
    </source>
</evidence>
<feature type="transmembrane region" description="Helical" evidence="6">
    <location>
        <begin position="372"/>
        <end position="391"/>
    </location>
</feature>
<keyword evidence="4 6" id="KW-0472">Membrane</keyword>
<comment type="caution">
    <text evidence="7">The sequence shown here is derived from an EMBL/GenBank/DDBJ whole genome shotgun (WGS) entry which is preliminary data.</text>
</comment>
<dbReference type="SUPFAM" id="SSF103473">
    <property type="entry name" value="MFS general substrate transporter"/>
    <property type="match status" value="1"/>
</dbReference>
<dbReference type="PANTHER" id="PTHR23507:SF1">
    <property type="entry name" value="FI18259P1-RELATED"/>
    <property type="match status" value="1"/>
</dbReference>
<keyword evidence="2 6" id="KW-0812">Transmembrane</keyword>
<accession>A0AAV4ATZ0</accession>
<evidence type="ECO:0000313" key="7">
    <source>
        <dbReference type="EMBL" id="GFO11586.1"/>
    </source>
</evidence>